<dbReference type="InterPro" id="IPR005887">
    <property type="entry name" value="GH92_a_mannosidase_put"/>
</dbReference>
<dbReference type="Proteomes" id="UP000294752">
    <property type="component" value="Unassembled WGS sequence"/>
</dbReference>
<dbReference type="Gene3D" id="2.60.120.260">
    <property type="entry name" value="Galactose-binding domain-like"/>
    <property type="match status" value="1"/>
</dbReference>
<dbReference type="InterPro" id="IPR012939">
    <property type="entry name" value="Glyco_hydro_92"/>
</dbReference>
<name>A0A4R7CXU0_9SPHI</name>
<accession>A0A4R7CXU0</accession>
<dbReference type="InterPro" id="IPR014718">
    <property type="entry name" value="GH-type_carb-bd"/>
</dbReference>
<evidence type="ECO:0000259" key="6">
    <source>
        <dbReference type="Pfam" id="PF17678"/>
    </source>
</evidence>
<protein>
    <submittedName>
        <fullName evidence="7">Putative alpha-1,2-mannosidase</fullName>
    </submittedName>
</protein>
<evidence type="ECO:0000313" key="8">
    <source>
        <dbReference type="Proteomes" id="UP000294752"/>
    </source>
</evidence>
<dbReference type="GO" id="GO:0005829">
    <property type="term" value="C:cytosol"/>
    <property type="evidence" value="ECO:0007669"/>
    <property type="project" value="TreeGrafter"/>
</dbReference>
<dbReference type="Gene3D" id="2.70.98.10">
    <property type="match status" value="1"/>
</dbReference>
<dbReference type="GO" id="GO:0030246">
    <property type="term" value="F:carbohydrate binding"/>
    <property type="evidence" value="ECO:0007669"/>
    <property type="project" value="InterPro"/>
</dbReference>
<evidence type="ECO:0000256" key="1">
    <source>
        <dbReference type="ARBA" id="ARBA00001913"/>
    </source>
</evidence>
<dbReference type="InterPro" id="IPR008928">
    <property type="entry name" value="6-hairpin_glycosidase_sf"/>
</dbReference>
<dbReference type="Pfam" id="PF17678">
    <property type="entry name" value="Glyco_hydro_92N"/>
    <property type="match status" value="1"/>
</dbReference>
<dbReference type="InterPro" id="IPR008979">
    <property type="entry name" value="Galactose-bd-like_sf"/>
</dbReference>
<reference evidence="7 8" key="1">
    <citation type="submission" date="2019-03" db="EMBL/GenBank/DDBJ databases">
        <title>Genomic Encyclopedia of Type Strains, Phase III (KMG-III): the genomes of soil and plant-associated and newly described type strains.</title>
        <authorList>
            <person name="Whitman W."/>
        </authorList>
    </citation>
    <scope>NUCLEOTIDE SEQUENCE [LARGE SCALE GENOMIC DNA]</scope>
    <source>
        <strain evidence="7 8">CGMCC 1.12801</strain>
    </source>
</reference>
<gene>
    <name evidence="7" type="ORF">B0I21_107286</name>
</gene>
<evidence type="ECO:0000256" key="3">
    <source>
        <dbReference type="ARBA" id="ARBA00022837"/>
    </source>
</evidence>
<keyword evidence="8" id="KW-1185">Reference proteome</keyword>
<evidence type="ECO:0000256" key="2">
    <source>
        <dbReference type="ARBA" id="ARBA00011245"/>
    </source>
</evidence>
<dbReference type="InterPro" id="IPR050883">
    <property type="entry name" value="PNGase"/>
</dbReference>
<dbReference type="Gene3D" id="1.20.1610.10">
    <property type="entry name" value="alpha-1,2-mannosidases domains"/>
    <property type="match status" value="1"/>
</dbReference>
<feature type="domain" description="Glycosyl hydrolase family 92" evidence="4">
    <location>
        <begin position="559"/>
        <end position="1038"/>
    </location>
</feature>
<dbReference type="EMBL" id="SNZV01000007">
    <property type="protein sequence ID" value="TDS11934.1"/>
    <property type="molecule type" value="Genomic_DNA"/>
</dbReference>
<comment type="cofactor">
    <cofactor evidence="1">
        <name>Ca(2+)</name>
        <dbReference type="ChEBI" id="CHEBI:29108"/>
    </cofactor>
</comment>
<dbReference type="PANTHER" id="PTHR12143">
    <property type="entry name" value="PEPTIDE N-GLYCANASE PNGASE -RELATED"/>
    <property type="match status" value="1"/>
</dbReference>
<organism evidence="7 8">
    <name type="scientific">Sphingobacterium paludis</name>
    <dbReference type="NCBI Taxonomy" id="1476465"/>
    <lineage>
        <taxon>Bacteria</taxon>
        <taxon>Pseudomonadati</taxon>
        <taxon>Bacteroidota</taxon>
        <taxon>Sphingobacteriia</taxon>
        <taxon>Sphingobacteriales</taxon>
        <taxon>Sphingobacteriaceae</taxon>
        <taxon>Sphingobacterium</taxon>
    </lineage>
</organism>
<keyword evidence="3" id="KW-0106">Calcium</keyword>
<feature type="domain" description="Glycosyl hydrolase family 92 N-terminal" evidence="6">
    <location>
        <begin position="313"/>
        <end position="552"/>
    </location>
</feature>
<feature type="domain" description="Rhamnogalacturonan lyase" evidence="5">
    <location>
        <begin position="31"/>
        <end position="199"/>
    </location>
</feature>
<dbReference type="NCBIfam" id="TIGR01180">
    <property type="entry name" value="aman2_put"/>
    <property type="match status" value="1"/>
</dbReference>
<dbReference type="Gene3D" id="3.30.2080.10">
    <property type="entry name" value="GH92 mannosidase domain"/>
    <property type="match status" value="1"/>
</dbReference>
<dbReference type="GO" id="GO:0006516">
    <property type="term" value="P:glycoprotein catabolic process"/>
    <property type="evidence" value="ECO:0007669"/>
    <property type="project" value="TreeGrafter"/>
</dbReference>
<dbReference type="Pfam" id="PF07971">
    <property type="entry name" value="Glyco_hydro_92"/>
    <property type="match status" value="1"/>
</dbReference>
<dbReference type="InterPro" id="IPR041371">
    <property type="entry name" value="GH92_N"/>
</dbReference>
<dbReference type="Pfam" id="PF14683">
    <property type="entry name" value="CBM-like"/>
    <property type="match status" value="1"/>
</dbReference>
<dbReference type="RefSeq" id="WP_166637870.1">
    <property type="nucleotide sequence ID" value="NZ_SNZV01000007.1"/>
</dbReference>
<dbReference type="AlphaFoldDB" id="A0A4R7CXU0"/>
<dbReference type="InterPro" id="IPR029411">
    <property type="entry name" value="RG-lyase_III"/>
</dbReference>
<dbReference type="PANTHER" id="PTHR12143:SF39">
    <property type="entry name" value="SECRETED PROTEIN"/>
    <property type="match status" value="1"/>
</dbReference>
<evidence type="ECO:0000259" key="4">
    <source>
        <dbReference type="Pfam" id="PF07971"/>
    </source>
</evidence>
<dbReference type="GO" id="GO:0000224">
    <property type="term" value="F:peptide-N4-(N-acetyl-beta-glucosaminyl)asparagine amidase activity"/>
    <property type="evidence" value="ECO:0007669"/>
    <property type="project" value="TreeGrafter"/>
</dbReference>
<dbReference type="SUPFAM" id="SSF49785">
    <property type="entry name" value="Galactose-binding domain-like"/>
    <property type="match status" value="1"/>
</dbReference>
<evidence type="ECO:0000259" key="5">
    <source>
        <dbReference type="Pfam" id="PF14683"/>
    </source>
</evidence>
<dbReference type="Gene3D" id="1.20.1050.60">
    <property type="entry name" value="alpha-1,2-mannosidase"/>
    <property type="match status" value="1"/>
</dbReference>
<comment type="subunit">
    <text evidence="2">Monomer.</text>
</comment>
<dbReference type="GO" id="GO:0005975">
    <property type="term" value="P:carbohydrate metabolic process"/>
    <property type="evidence" value="ECO:0007669"/>
    <property type="project" value="InterPro"/>
</dbReference>
<evidence type="ECO:0000313" key="7">
    <source>
        <dbReference type="EMBL" id="TDS11934.1"/>
    </source>
</evidence>
<dbReference type="SUPFAM" id="SSF48208">
    <property type="entry name" value="Six-hairpin glycosidases"/>
    <property type="match status" value="1"/>
</dbReference>
<proteinExistence type="predicted"/>
<comment type="caution">
    <text evidence="7">The sequence shown here is derived from an EMBL/GenBank/DDBJ whole genome shotgun (WGS) entry which is preliminary data.</text>
</comment>
<sequence>MINVNSFPRLLCGLCYFLITCSLGMAQGQHVWRIGDQGGKAINFALAPNKYADFLAQDFGWEDRFFLIGKSNPKTDWPYVLPGPADTWGGTGPTSGIRSHQLNILFEPAWPLQDKAYTFVTDLSAFNGKDPAMVKITVNGKDFKFQLPHTADDRGLAGESSGVVVKSLEVPIPAALLREGGNSIQLTILAGSWIVFNNLRLEGAGKIRPLVSDEAFLREVKMADYTLQKGKSRVQPLLVDVEHLAGSPLLSVKIAGKTVINKQLDTGRYVLEVPMPLEKRNRKLNWQVFVSGKLLQEGVANTSEQPQRAQAEYVDTRIGTAHSRWMIAPGPWMPFSMVKLSPDNQNAGWMAGYDPTIESIGTFSHIHEWTMAGLGMMPVNGAMKYTVGSQDDVNSGYRSDIDKSSEEAPIGYYKVLLKKYNIQAELTSTTRCGLQRYTFPQNQPGRVMIDLQIPAEYDYSVKQFQIKKVGDRRLEGFSVQQTKDAWAGGVDQDYTLHFVIEFDQDIKHVGGWVDGKERAANQLAGTNVQNAGAYVEFDTEKHAVVQARSGISLVSIEGASTNLRTEIEEPFGWDFDAVRQAHVASWNSLMGRLQVSSEDSREKSRFYNNMYRALCSRNTWSDSDGSWVDATEQVQRFADPTDVALGCDAFWNTFWNLNQFWNLVTPEWSSKWVKSQLAMYDANGFLAKGPAGMEYIPVMVAEHEIPLLVGAYQMGIRDYDVDKAFEAVHKMQTTPATQVGKGLAGNEDLEPYLQYGYVPYDKGRFSNSLEYAYDDWTVSQFAKALGKKDVYAAFEKRAASWKNVIDTVTGFARMRNSAGEWLPDFDAFKSGANKHYVEGNSWQLTYFVPQDVRGLADLIGKQRFIDRLDWGFKESYKWRFNAPNDAYWDYPVIQGNQQSMHFAFLFNFVGKPWLTQQWNRAIIDRYYGFDLANAYLGDEDQGQMSAWFMMASLGLFQTDGGCSVEPHYEIASPIFEKVVIDLGERYGRGKKFIIEAKHASRKNKYVQRAFLNGKPLHSFQFPAAALLKGGSLELEMGSQPNKQWGLEGNQK</sequence>